<keyword evidence="3" id="KW-1185">Reference proteome</keyword>
<name>A0ABP0XCF1_9BRYO</name>
<feature type="compositionally biased region" description="Basic and acidic residues" evidence="1">
    <location>
        <begin position="195"/>
        <end position="209"/>
    </location>
</feature>
<evidence type="ECO:0000313" key="3">
    <source>
        <dbReference type="Proteomes" id="UP001497444"/>
    </source>
</evidence>
<evidence type="ECO:0000256" key="1">
    <source>
        <dbReference type="SAM" id="MobiDB-lite"/>
    </source>
</evidence>
<feature type="region of interest" description="Disordered" evidence="1">
    <location>
        <begin position="118"/>
        <end position="217"/>
    </location>
</feature>
<dbReference type="Proteomes" id="UP001497444">
    <property type="component" value="Chromosome 7"/>
</dbReference>
<dbReference type="EMBL" id="OZ020102">
    <property type="protein sequence ID" value="CAK9275606.1"/>
    <property type="molecule type" value="Genomic_DNA"/>
</dbReference>
<feature type="compositionally biased region" description="Polar residues" evidence="1">
    <location>
        <begin position="184"/>
        <end position="194"/>
    </location>
</feature>
<gene>
    <name evidence="2" type="ORF">CSSPJE1EN1_LOCUS21084</name>
</gene>
<accession>A0ABP0XCF1</accession>
<sequence>MKSPGLTGLILTTNLEPFSKPPHIRHMNEYRLHIRRPSPSPQSVSQQPPPQLVVLGGIWVPPEYAAVAAAAAAQPTSGVYNPSQRVSIVSPLIPKTTSCTTTVLDPQVDRMCIIIPQHPLSPKNRPQCPKAHLRLAPPAGPLQLTSQLSGGAQEPSLDDTGGEDVKSDSTSWKGRQQEDEGKETTNGANKQSSVSKEDNKAGKSRDKTPGGEIFADHNSPVLELQISCGTSDIDIGVKDVA</sequence>
<organism evidence="2 3">
    <name type="scientific">Sphagnum jensenii</name>
    <dbReference type="NCBI Taxonomy" id="128206"/>
    <lineage>
        <taxon>Eukaryota</taxon>
        <taxon>Viridiplantae</taxon>
        <taxon>Streptophyta</taxon>
        <taxon>Embryophyta</taxon>
        <taxon>Bryophyta</taxon>
        <taxon>Sphagnophytina</taxon>
        <taxon>Sphagnopsida</taxon>
        <taxon>Sphagnales</taxon>
        <taxon>Sphagnaceae</taxon>
        <taxon>Sphagnum</taxon>
    </lineage>
</organism>
<proteinExistence type="predicted"/>
<protein>
    <submittedName>
        <fullName evidence="2">Uncharacterized protein</fullName>
    </submittedName>
</protein>
<evidence type="ECO:0000313" key="2">
    <source>
        <dbReference type="EMBL" id="CAK9275606.1"/>
    </source>
</evidence>
<reference evidence="2" key="1">
    <citation type="submission" date="2024-02" db="EMBL/GenBank/DDBJ databases">
        <authorList>
            <consortium name="ELIXIR-Norway"/>
            <consortium name="Elixir Norway"/>
        </authorList>
    </citation>
    <scope>NUCLEOTIDE SEQUENCE</scope>
</reference>